<dbReference type="PRINTS" id="PR00081">
    <property type="entry name" value="GDHRDH"/>
</dbReference>
<dbReference type="Gene3D" id="3.40.50.720">
    <property type="entry name" value="NAD(P)-binding Rossmann-like Domain"/>
    <property type="match status" value="1"/>
</dbReference>
<evidence type="ECO:0000313" key="2">
    <source>
        <dbReference type="EMBL" id="MEK9501751.1"/>
    </source>
</evidence>
<dbReference type="SUPFAM" id="SSF51735">
    <property type="entry name" value="NAD(P)-binding Rossmann-fold domains"/>
    <property type="match status" value="1"/>
</dbReference>
<comment type="caution">
    <text evidence="2">The sequence shown here is derived from an EMBL/GenBank/DDBJ whole genome shotgun (WGS) entry which is preliminary data.</text>
</comment>
<dbReference type="PANTHER" id="PTHR42879">
    <property type="entry name" value="3-OXOACYL-(ACYL-CARRIER-PROTEIN) REDUCTASE"/>
    <property type="match status" value="1"/>
</dbReference>
<sequence length="262" mass="27748">MDLGIATRVALVGASSKGLGRAIAEELAEAGCRLVICARSPEPLEETRAALAAGGTEVVAVAADLSTAEGCDAVVDAAFDAYGRVDILVNNAGGPPSGPFEQHDIEAWRSAVQLTLESVLHLTRRVLPGMKERRWGRILNVTSIAVKQPVDGLILSNTVRSAVTGFARTLANEVAPFGVTVNNLMPGYTRTDRLDHLADAIAEREGIERDAAFARWTDQVPMARVGEPEEFAALAGFLASERASYITAQSIAVDGGWIRSLV</sequence>
<dbReference type="PANTHER" id="PTHR42879:SF6">
    <property type="entry name" value="NADPH-DEPENDENT REDUCTASE BACG"/>
    <property type="match status" value="1"/>
</dbReference>
<protein>
    <submittedName>
        <fullName evidence="2">SDR family oxidoreductase</fullName>
    </submittedName>
</protein>
<dbReference type="Pfam" id="PF13561">
    <property type="entry name" value="adh_short_C2"/>
    <property type="match status" value="1"/>
</dbReference>
<dbReference type="InterPro" id="IPR036291">
    <property type="entry name" value="NAD(P)-bd_dom_sf"/>
</dbReference>
<dbReference type="CDD" id="cd05344">
    <property type="entry name" value="BKR_like_SDR_like"/>
    <property type="match status" value="1"/>
</dbReference>
<dbReference type="InterPro" id="IPR050259">
    <property type="entry name" value="SDR"/>
</dbReference>
<proteinExistence type="inferred from homology"/>
<gene>
    <name evidence="2" type="ORF">WI372_12235</name>
</gene>
<dbReference type="PRINTS" id="PR00080">
    <property type="entry name" value="SDRFAMILY"/>
</dbReference>
<evidence type="ECO:0000256" key="1">
    <source>
        <dbReference type="ARBA" id="ARBA00006484"/>
    </source>
</evidence>
<dbReference type="EMBL" id="JBBHLI010000007">
    <property type="protein sequence ID" value="MEK9501751.1"/>
    <property type="molecule type" value="Genomic_DNA"/>
</dbReference>
<name>A0ABU9EAI3_9BACT</name>
<reference evidence="2 3" key="1">
    <citation type="submission" date="2024-02" db="EMBL/GenBank/DDBJ databases">
        <title>A novel Gemmatimonadota bacterium.</title>
        <authorList>
            <person name="Du Z.-J."/>
            <person name="Ye Y.-Q."/>
        </authorList>
    </citation>
    <scope>NUCLEOTIDE SEQUENCE [LARGE SCALE GENOMIC DNA]</scope>
    <source>
        <strain evidence="2 3">DH-20</strain>
    </source>
</reference>
<dbReference type="InterPro" id="IPR002347">
    <property type="entry name" value="SDR_fam"/>
</dbReference>
<evidence type="ECO:0000313" key="3">
    <source>
        <dbReference type="Proteomes" id="UP001484239"/>
    </source>
</evidence>
<dbReference type="RefSeq" id="WP_405287153.1">
    <property type="nucleotide sequence ID" value="NZ_JBBHLI010000007.1"/>
</dbReference>
<dbReference type="Proteomes" id="UP001484239">
    <property type="component" value="Unassembled WGS sequence"/>
</dbReference>
<organism evidence="2 3">
    <name type="scientific">Gaopeijia maritima</name>
    <dbReference type="NCBI Taxonomy" id="3119007"/>
    <lineage>
        <taxon>Bacteria</taxon>
        <taxon>Pseudomonadati</taxon>
        <taxon>Gemmatimonadota</taxon>
        <taxon>Longimicrobiia</taxon>
        <taxon>Gaopeijiales</taxon>
        <taxon>Gaopeijiaceae</taxon>
        <taxon>Gaopeijia</taxon>
    </lineage>
</organism>
<keyword evidence="3" id="KW-1185">Reference proteome</keyword>
<comment type="similarity">
    <text evidence="1">Belongs to the short-chain dehydrogenases/reductases (SDR) family.</text>
</comment>
<accession>A0ABU9EAI3</accession>